<evidence type="ECO:0008006" key="3">
    <source>
        <dbReference type="Google" id="ProtNLM"/>
    </source>
</evidence>
<gene>
    <name evidence="1" type="ORF">QF035_004561</name>
</gene>
<keyword evidence="2" id="KW-1185">Reference proteome</keyword>
<proteinExistence type="predicted"/>
<dbReference type="EMBL" id="JAUSZI010000002">
    <property type="protein sequence ID" value="MDQ1026979.1"/>
    <property type="molecule type" value="Genomic_DNA"/>
</dbReference>
<accession>A0ABU0SWW5</accession>
<name>A0ABU0SWW5_9ACTN</name>
<comment type="caution">
    <text evidence="1">The sequence shown here is derived from an EMBL/GenBank/DDBJ whole genome shotgun (WGS) entry which is preliminary data.</text>
</comment>
<dbReference type="Proteomes" id="UP001230328">
    <property type="component" value="Unassembled WGS sequence"/>
</dbReference>
<reference evidence="1 2" key="1">
    <citation type="submission" date="2023-07" db="EMBL/GenBank/DDBJ databases">
        <title>Comparative genomics of wheat-associated soil bacteria to identify genetic determinants of phenazine resistance.</title>
        <authorList>
            <person name="Mouncey N."/>
        </authorList>
    </citation>
    <scope>NUCLEOTIDE SEQUENCE [LARGE SCALE GENOMIC DNA]</scope>
    <source>
        <strain evidence="1 2">V2I4</strain>
    </source>
</reference>
<organism evidence="1 2">
    <name type="scientific">Streptomyces umbrinus</name>
    <dbReference type="NCBI Taxonomy" id="67370"/>
    <lineage>
        <taxon>Bacteria</taxon>
        <taxon>Bacillati</taxon>
        <taxon>Actinomycetota</taxon>
        <taxon>Actinomycetes</taxon>
        <taxon>Kitasatosporales</taxon>
        <taxon>Streptomycetaceae</taxon>
        <taxon>Streptomyces</taxon>
        <taxon>Streptomyces phaeochromogenes group</taxon>
    </lineage>
</organism>
<evidence type="ECO:0000313" key="2">
    <source>
        <dbReference type="Proteomes" id="UP001230328"/>
    </source>
</evidence>
<evidence type="ECO:0000313" key="1">
    <source>
        <dbReference type="EMBL" id="MDQ1026979.1"/>
    </source>
</evidence>
<sequence length="270" mass="28082">MPGVRLWVLRVPFFGGALCGGLSTYRHGPLPCVVGCGCISVSVCSAAGAERFLRVRGLSTAGGLSTGLGGILREGAGWGRKLIFRPQVVVLVSQLSSFPRPLGTDVPSTCEVPHFAPVRVRGGRYQVRRLVRHRRRALAVGLAVTAVALVAAGPREREGERGTEARGRPVVDAVRERPVEMVAAPVRIADGATVRLLRAGDRVDVVAAEQGAVGPGDARVVARGARVTKVPESPDSVSEGGALVVLSVPRRTANLLAGAGATSRLAVTLC</sequence>
<protein>
    <recommendedName>
        <fullName evidence="3">Flp pilus assembly protein RcpC/CpaB domain-containing protein</fullName>
    </recommendedName>
</protein>